<dbReference type="Proteomes" id="UP000285138">
    <property type="component" value="Unassembled WGS sequence"/>
</dbReference>
<dbReference type="EMBL" id="QZAA01000046">
    <property type="protein sequence ID" value="RQD77932.1"/>
    <property type="molecule type" value="Genomic_DNA"/>
</dbReference>
<evidence type="ECO:0000313" key="3">
    <source>
        <dbReference type="Proteomes" id="UP000285138"/>
    </source>
</evidence>
<name>A0A424YI38_9FIRM</name>
<dbReference type="AlphaFoldDB" id="A0A424YI38"/>
<reference evidence="2 3" key="1">
    <citation type="submission" date="2018-08" db="EMBL/GenBank/DDBJ databases">
        <title>The metabolism and importance of syntrophic acetate oxidation coupled to methane or sulfide production in haloalkaline environments.</title>
        <authorList>
            <person name="Timmers P.H.A."/>
            <person name="Vavourakis C.D."/>
            <person name="Sorokin D.Y."/>
            <person name="Sinninghe Damste J.S."/>
            <person name="Muyzer G."/>
            <person name="Stams A.J.M."/>
            <person name="Plugge C.M."/>
        </authorList>
    </citation>
    <scope>NUCLEOTIDE SEQUENCE [LARGE SCALE GENOMIC DNA]</scope>
    <source>
        <strain evidence="2">MSAO_Bac1</strain>
    </source>
</reference>
<comment type="caution">
    <text evidence="2">The sequence shown here is derived from an EMBL/GenBank/DDBJ whole genome shotgun (WGS) entry which is preliminary data.</text>
</comment>
<protein>
    <submittedName>
        <fullName evidence="2">Uncharacterized protein</fullName>
    </submittedName>
</protein>
<feature type="transmembrane region" description="Helical" evidence="1">
    <location>
        <begin position="22"/>
        <end position="48"/>
    </location>
</feature>
<keyword evidence="1" id="KW-1133">Transmembrane helix</keyword>
<evidence type="ECO:0000256" key="1">
    <source>
        <dbReference type="SAM" id="Phobius"/>
    </source>
</evidence>
<gene>
    <name evidence="2" type="ORF">D5R97_01280</name>
</gene>
<proteinExistence type="predicted"/>
<organism evidence="2 3">
    <name type="scientific">Candidatus Syntrophonatronum acetioxidans</name>
    <dbReference type="NCBI Taxonomy" id="1795816"/>
    <lineage>
        <taxon>Bacteria</taxon>
        <taxon>Bacillati</taxon>
        <taxon>Bacillota</taxon>
        <taxon>Clostridia</taxon>
        <taxon>Eubacteriales</taxon>
        <taxon>Syntrophomonadaceae</taxon>
        <taxon>Candidatus Syntrophonatronum</taxon>
    </lineage>
</organism>
<keyword evidence="1" id="KW-0812">Transmembrane</keyword>
<accession>A0A424YI38</accession>
<keyword evidence="1" id="KW-0472">Membrane</keyword>
<sequence>MIPFVIVAGVCGYLFGFQQGIILSWGSVVIGSFIAFIAFIAFNVFNFFKLDKLTDKILSRYQIQPKLTDKFGEI</sequence>
<evidence type="ECO:0000313" key="2">
    <source>
        <dbReference type="EMBL" id="RQD77932.1"/>
    </source>
</evidence>